<protein>
    <submittedName>
        <fullName evidence="1">4552_t:CDS:1</fullName>
    </submittedName>
</protein>
<proteinExistence type="predicted"/>
<dbReference type="Proteomes" id="UP000789525">
    <property type="component" value="Unassembled WGS sequence"/>
</dbReference>
<feature type="non-terminal residue" evidence="1">
    <location>
        <position position="150"/>
    </location>
</feature>
<organism evidence="1 2">
    <name type="scientific">Acaulospora colombiana</name>
    <dbReference type="NCBI Taxonomy" id="27376"/>
    <lineage>
        <taxon>Eukaryota</taxon>
        <taxon>Fungi</taxon>
        <taxon>Fungi incertae sedis</taxon>
        <taxon>Mucoromycota</taxon>
        <taxon>Glomeromycotina</taxon>
        <taxon>Glomeromycetes</taxon>
        <taxon>Diversisporales</taxon>
        <taxon>Acaulosporaceae</taxon>
        <taxon>Acaulospora</taxon>
    </lineage>
</organism>
<reference evidence="1" key="1">
    <citation type="submission" date="2021-06" db="EMBL/GenBank/DDBJ databases">
        <authorList>
            <person name="Kallberg Y."/>
            <person name="Tangrot J."/>
            <person name="Rosling A."/>
        </authorList>
    </citation>
    <scope>NUCLEOTIDE SEQUENCE</scope>
    <source>
        <strain evidence="1">CL356</strain>
    </source>
</reference>
<sequence>MSESNNGEIVGAFTEISSDSEGANFEFIPVPAEDNTPESTKYNTPDSGSTSPPSGAEAWKQNILISMIPRKDVESGKYPGAHVFSPVKGLNNKRPVTGLDFASLYPSIFMTYNFSSEMIILEEKTATELQQKGIRLHKIEFTFNGRILQA</sequence>
<comment type="caution">
    <text evidence="1">The sequence shown here is derived from an EMBL/GenBank/DDBJ whole genome shotgun (WGS) entry which is preliminary data.</text>
</comment>
<evidence type="ECO:0000313" key="1">
    <source>
        <dbReference type="EMBL" id="CAG8556094.1"/>
    </source>
</evidence>
<name>A0ACA9LYT8_9GLOM</name>
<gene>
    <name evidence="1" type="ORF">ACOLOM_LOCUS5050</name>
</gene>
<evidence type="ECO:0000313" key="2">
    <source>
        <dbReference type="Proteomes" id="UP000789525"/>
    </source>
</evidence>
<dbReference type="EMBL" id="CAJVPT010008851">
    <property type="protein sequence ID" value="CAG8556094.1"/>
    <property type="molecule type" value="Genomic_DNA"/>
</dbReference>
<keyword evidence="2" id="KW-1185">Reference proteome</keyword>
<accession>A0ACA9LYT8</accession>